<gene>
    <name evidence="1" type="ORF">TM35_000122000</name>
</gene>
<proteinExistence type="predicted"/>
<keyword evidence="2" id="KW-1185">Reference proteome</keyword>
<sequence length="340" mass="37522">MGVFLREIIQNAPSSGIPLDEVRLGLKERLQNTGTTMSTYSSTDMQEEVLPPSWTNVLTEVNDSHYVCAGILYPFNWEEIMRSVAVSMPPEGVTEKEFINRIVRLESKFSSSSLSLHGPVSEWVQRWFSHIFHVSRSAATGVPIYRLVEEPMSPEAESISRALQLLGRGKLPVYTDLALIAPLLPTSINPGKGGWMSFLERDDVQRYFDVNVEAFVRISPDRSPSTVCVDATSVDVARIDEILAAKGLLDSLCSVKLFRRADGPSRSADDVVMQSFLDPEHAIGAAIASFGKESDVNVYVLCGDAVKDRYKVALADLLGHEGSKIKICTPNTEEMEAPVR</sequence>
<evidence type="ECO:0000313" key="1">
    <source>
        <dbReference type="EMBL" id="ORC89425.1"/>
    </source>
</evidence>
<dbReference type="Proteomes" id="UP000192257">
    <property type="component" value="Unassembled WGS sequence"/>
</dbReference>
<protein>
    <submittedName>
        <fullName evidence="1">Uncharacterized protein</fullName>
    </submittedName>
</protein>
<accession>A0A1X0NXL2</accession>
<dbReference type="AlphaFoldDB" id="A0A1X0NXL2"/>
<evidence type="ECO:0000313" key="2">
    <source>
        <dbReference type="Proteomes" id="UP000192257"/>
    </source>
</evidence>
<name>A0A1X0NXL2_9TRYP</name>
<dbReference type="RefSeq" id="XP_028883491.1">
    <property type="nucleotide sequence ID" value="XM_029025175.1"/>
</dbReference>
<organism evidence="1 2">
    <name type="scientific">Trypanosoma theileri</name>
    <dbReference type="NCBI Taxonomy" id="67003"/>
    <lineage>
        <taxon>Eukaryota</taxon>
        <taxon>Discoba</taxon>
        <taxon>Euglenozoa</taxon>
        <taxon>Kinetoplastea</taxon>
        <taxon>Metakinetoplastina</taxon>
        <taxon>Trypanosomatida</taxon>
        <taxon>Trypanosomatidae</taxon>
        <taxon>Trypanosoma</taxon>
    </lineage>
</organism>
<dbReference type="VEuPathDB" id="TriTrypDB:TM35_000122000"/>
<dbReference type="GeneID" id="39984955"/>
<comment type="caution">
    <text evidence="1">The sequence shown here is derived from an EMBL/GenBank/DDBJ whole genome shotgun (WGS) entry which is preliminary data.</text>
</comment>
<dbReference type="OrthoDB" id="239498at2759"/>
<reference evidence="1 2" key="1">
    <citation type="submission" date="2017-03" db="EMBL/GenBank/DDBJ databases">
        <title>An alternative strategy for trypanosome survival in the mammalian bloodstream revealed through genome and transcriptome analysis of the ubiquitous bovine parasite Trypanosoma (Megatrypanum) theileri.</title>
        <authorList>
            <person name="Kelly S."/>
            <person name="Ivens A."/>
            <person name="Mott A."/>
            <person name="O'Neill E."/>
            <person name="Emms D."/>
            <person name="Macleod O."/>
            <person name="Voorheis P."/>
            <person name="Matthews J."/>
            <person name="Matthews K."/>
            <person name="Carrington M."/>
        </authorList>
    </citation>
    <scope>NUCLEOTIDE SEQUENCE [LARGE SCALE GENOMIC DNA]</scope>
    <source>
        <strain evidence="1">Edinburgh</strain>
    </source>
</reference>
<dbReference type="CDD" id="cd23744">
    <property type="entry name" value="RESC17"/>
    <property type="match status" value="1"/>
</dbReference>
<dbReference type="EMBL" id="NBCO01000012">
    <property type="protein sequence ID" value="ORC89425.1"/>
    <property type="molecule type" value="Genomic_DNA"/>
</dbReference>